<dbReference type="InterPro" id="IPR009579">
    <property type="entry name" value="DUF1192"/>
</dbReference>
<evidence type="ECO:0000313" key="3">
    <source>
        <dbReference type="Proteomes" id="UP001375743"/>
    </source>
</evidence>
<organism evidence="2 3">
    <name type="scientific">Benzoatithermus flavus</name>
    <dbReference type="NCBI Taxonomy" id="3108223"/>
    <lineage>
        <taxon>Bacteria</taxon>
        <taxon>Pseudomonadati</taxon>
        <taxon>Pseudomonadota</taxon>
        <taxon>Alphaproteobacteria</taxon>
        <taxon>Geminicoccales</taxon>
        <taxon>Geminicoccaceae</taxon>
        <taxon>Benzoatithermus</taxon>
    </lineage>
</organism>
<comment type="caution">
    <text evidence="2">The sequence shown here is derived from an EMBL/GenBank/DDBJ whole genome shotgun (WGS) entry which is preliminary data.</text>
</comment>
<dbReference type="Pfam" id="PF06698">
    <property type="entry name" value="DUF1192"/>
    <property type="match status" value="1"/>
</dbReference>
<keyword evidence="3" id="KW-1185">Reference proteome</keyword>
<reference evidence="2 3" key="1">
    <citation type="submission" date="2024-01" db="EMBL/GenBank/DDBJ databases">
        <title>Multi-omics insights into the function and evolution of sodium benzoate biodegradation pathways in Benzoatithermus flavus gen. nov., sp. nov. from hot spring.</title>
        <authorList>
            <person name="Hu C.-J."/>
            <person name="Li W.-J."/>
        </authorList>
    </citation>
    <scope>NUCLEOTIDE SEQUENCE [LARGE SCALE GENOMIC DNA]</scope>
    <source>
        <strain evidence="2 3">SYSU G07066</strain>
    </source>
</reference>
<name>A0ABU8XL35_9PROT</name>
<dbReference type="Proteomes" id="UP001375743">
    <property type="component" value="Unassembled WGS sequence"/>
</dbReference>
<evidence type="ECO:0000256" key="1">
    <source>
        <dbReference type="SAM" id="MobiDB-lite"/>
    </source>
</evidence>
<proteinExistence type="predicted"/>
<feature type="region of interest" description="Disordered" evidence="1">
    <location>
        <begin position="50"/>
        <end position="70"/>
    </location>
</feature>
<protein>
    <submittedName>
        <fullName evidence="2">DUF1192 domain-containing protein</fullName>
    </submittedName>
</protein>
<dbReference type="RefSeq" id="WP_418157739.1">
    <property type="nucleotide sequence ID" value="NZ_JBBLZC010000001.1"/>
</dbReference>
<accession>A0ABU8XL35</accession>
<dbReference type="EMBL" id="JBBLZC010000001">
    <property type="protein sequence ID" value="MEK0081898.1"/>
    <property type="molecule type" value="Genomic_DNA"/>
</dbReference>
<sequence length="70" mass="7676">MEEEPRPKPSTSVRRDLRSLSVADLEAYIAELKAEIARVEAEIARQRDVRSAAEALFRRPPAATGSGEPG</sequence>
<evidence type="ECO:0000313" key="2">
    <source>
        <dbReference type="EMBL" id="MEK0081898.1"/>
    </source>
</evidence>
<gene>
    <name evidence="2" type="ORF">U1T56_01950</name>
</gene>